<comment type="similarity">
    <text evidence="2">Belongs to the MoaE family.</text>
</comment>
<dbReference type="EMBL" id="SOZD01000006">
    <property type="protein sequence ID" value="TFF19985.1"/>
    <property type="molecule type" value="Genomic_DNA"/>
</dbReference>
<reference evidence="14 15" key="1">
    <citation type="submission" date="2019-03" db="EMBL/GenBank/DDBJ databases">
        <title>Jiella endophytica sp. nov., a novel endophytic bacterium isolated from root of Ficus microcarpa Linn. f.</title>
        <authorList>
            <person name="Tuo L."/>
        </authorList>
    </citation>
    <scope>NUCLEOTIDE SEQUENCE [LARGE SCALE GENOMIC DNA]</scope>
    <source>
        <strain evidence="14 15">CBS5Q-3</strain>
    </source>
</reference>
<gene>
    <name evidence="14" type="ORF">E3C22_20010</name>
</gene>
<organism evidence="14 15">
    <name type="scientific">Jiella endophytica</name>
    <dbReference type="NCBI Taxonomy" id="2558362"/>
    <lineage>
        <taxon>Bacteria</taxon>
        <taxon>Pseudomonadati</taxon>
        <taxon>Pseudomonadota</taxon>
        <taxon>Alphaproteobacteria</taxon>
        <taxon>Hyphomicrobiales</taxon>
        <taxon>Aurantimonadaceae</taxon>
        <taxon>Jiella</taxon>
    </lineage>
</organism>
<dbReference type="SUPFAM" id="SSF54690">
    <property type="entry name" value="Molybdopterin synthase subunit MoaE"/>
    <property type="match status" value="1"/>
</dbReference>
<accession>A0A4Y8RD76</accession>
<keyword evidence="5" id="KW-0501">Molybdenum cofactor biosynthesis</keyword>
<dbReference type="OrthoDB" id="9803224at2"/>
<comment type="pathway">
    <text evidence="1">Cofactor biosynthesis; molybdopterin biosynthesis.</text>
</comment>
<evidence type="ECO:0000256" key="9">
    <source>
        <dbReference type="ARBA" id="ARBA00030407"/>
    </source>
</evidence>
<evidence type="ECO:0000256" key="1">
    <source>
        <dbReference type="ARBA" id="ARBA00005046"/>
    </source>
</evidence>
<dbReference type="GO" id="GO:0006777">
    <property type="term" value="P:Mo-molybdopterin cofactor biosynthetic process"/>
    <property type="evidence" value="ECO:0007669"/>
    <property type="project" value="UniProtKB-KW"/>
</dbReference>
<evidence type="ECO:0000313" key="14">
    <source>
        <dbReference type="EMBL" id="TFF19985.1"/>
    </source>
</evidence>
<comment type="subunit">
    <text evidence="7">Heterotetramer of 2 MoaD subunits and 2 MoaE subunits. Also stable as homodimer. The enzyme changes between these two forms during catalysis.</text>
</comment>
<keyword evidence="15" id="KW-1185">Reference proteome</keyword>
<sequence length="176" mass="18832">MYDRGAASGSEVKQEDAGGGPRPEPSIEVRVTAERIDAGTVASRLAGSGAVGALVTFTGYCRDEGGRLKALELEHYPGMAEKQIGKIANEAASRWPILGCAAIHRHGLIAPGEEIVLVACTSAHRQAAFEAASFLMDFMKTSAPFWKREHLVDGTTGGWVEARDTDDAAANRWHRL</sequence>
<dbReference type="InterPro" id="IPR003448">
    <property type="entry name" value="Mopterin_biosynth_MoaE"/>
</dbReference>
<evidence type="ECO:0000256" key="8">
    <source>
        <dbReference type="ARBA" id="ARBA00029745"/>
    </source>
</evidence>
<dbReference type="Proteomes" id="UP000298179">
    <property type="component" value="Unassembled WGS sequence"/>
</dbReference>
<evidence type="ECO:0000256" key="12">
    <source>
        <dbReference type="ARBA" id="ARBA00049878"/>
    </source>
</evidence>
<comment type="catalytic activity">
    <reaction evidence="12">
        <text>2 [molybdopterin-synthase sulfur-carrier protein]-C-terminal-Gly-aminoethanethioate + cyclic pyranopterin phosphate + H2O = molybdopterin + 2 [molybdopterin-synthase sulfur-carrier protein]-C-terminal Gly-Gly + 2 H(+)</text>
        <dbReference type="Rhea" id="RHEA:26333"/>
        <dbReference type="Rhea" id="RHEA-COMP:12202"/>
        <dbReference type="Rhea" id="RHEA-COMP:19907"/>
        <dbReference type="ChEBI" id="CHEBI:15377"/>
        <dbReference type="ChEBI" id="CHEBI:15378"/>
        <dbReference type="ChEBI" id="CHEBI:58698"/>
        <dbReference type="ChEBI" id="CHEBI:59648"/>
        <dbReference type="ChEBI" id="CHEBI:90778"/>
        <dbReference type="ChEBI" id="CHEBI:232372"/>
        <dbReference type="EC" id="2.8.1.12"/>
    </reaction>
</comment>
<evidence type="ECO:0000256" key="13">
    <source>
        <dbReference type="SAM" id="MobiDB-lite"/>
    </source>
</evidence>
<evidence type="ECO:0000256" key="11">
    <source>
        <dbReference type="ARBA" id="ARBA00032474"/>
    </source>
</evidence>
<evidence type="ECO:0000313" key="15">
    <source>
        <dbReference type="Proteomes" id="UP000298179"/>
    </source>
</evidence>
<proteinExistence type="inferred from homology"/>
<evidence type="ECO:0000256" key="10">
    <source>
        <dbReference type="ARBA" id="ARBA00030781"/>
    </source>
</evidence>
<dbReference type="EC" id="2.8.1.12" evidence="3"/>
<dbReference type="InterPro" id="IPR036563">
    <property type="entry name" value="MoaE_sf"/>
</dbReference>
<dbReference type="UniPathway" id="UPA00344"/>
<evidence type="ECO:0000256" key="6">
    <source>
        <dbReference type="ARBA" id="ARBA00025448"/>
    </source>
</evidence>
<dbReference type="Gene3D" id="3.90.1170.40">
    <property type="entry name" value="Molybdopterin biosynthesis MoaE subunit"/>
    <property type="match status" value="1"/>
</dbReference>
<comment type="function">
    <text evidence="6">Converts molybdopterin precursor Z into molybdopterin. This requires the incorporation of two sulfur atoms into precursor Z to generate a dithiolene group. The sulfur is provided by MoaD.</text>
</comment>
<protein>
    <recommendedName>
        <fullName evidence="4">Molybdopterin synthase catalytic subunit</fullName>
        <ecNumber evidence="3">2.8.1.12</ecNumber>
    </recommendedName>
    <alternativeName>
        <fullName evidence="10">MPT synthase subunit 2</fullName>
    </alternativeName>
    <alternativeName>
        <fullName evidence="8">Molybdenum cofactor biosynthesis protein E</fullName>
    </alternativeName>
    <alternativeName>
        <fullName evidence="9">Molybdopterin-converting factor large subunit</fullName>
    </alternativeName>
    <alternativeName>
        <fullName evidence="11">Molybdopterin-converting factor subunit 2</fullName>
    </alternativeName>
</protein>
<dbReference type="GO" id="GO:0030366">
    <property type="term" value="F:molybdopterin synthase activity"/>
    <property type="evidence" value="ECO:0007669"/>
    <property type="project" value="UniProtKB-EC"/>
</dbReference>
<evidence type="ECO:0000256" key="7">
    <source>
        <dbReference type="ARBA" id="ARBA00026066"/>
    </source>
</evidence>
<name>A0A4Y8RD76_9HYPH</name>
<evidence type="ECO:0000256" key="3">
    <source>
        <dbReference type="ARBA" id="ARBA00011950"/>
    </source>
</evidence>
<comment type="caution">
    <text evidence="14">The sequence shown here is derived from an EMBL/GenBank/DDBJ whole genome shotgun (WGS) entry which is preliminary data.</text>
</comment>
<evidence type="ECO:0000256" key="4">
    <source>
        <dbReference type="ARBA" id="ARBA00013858"/>
    </source>
</evidence>
<dbReference type="Pfam" id="PF02391">
    <property type="entry name" value="MoaE"/>
    <property type="match status" value="1"/>
</dbReference>
<dbReference type="PANTHER" id="PTHR23404">
    <property type="entry name" value="MOLYBDOPTERIN SYNTHASE RELATED"/>
    <property type="match status" value="1"/>
</dbReference>
<dbReference type="AlphaFoldDB" id="A0A4Y8RD76"/>
<evidence type="ECO:0000256" key="2">
    <source>
        <dbReference type="ARBA" id="ARBA00005426"/>
    </source>
</evidence>
<evidence type="ECO:0000256" key="5">
    <source>
        <dbReference type="ARBA" id="ARBA00023150"/>
    </source>
</evidence>
<dbReference type="CDD" id="cd00756">
    <property type="entry name" value="MoaE"/>
    <property type="match status" value="1"/>
</dbReference>
<feature type="region of interest" description="Disordered" evidence="13">
    <location>
        <begin position="1"/>
        <end position="26"/>
    </location>
</feature>